<feature type="compositionally biased region" description="Low complexity" evidence="1">
    <location>
        <begin position="202"/>
        <end position="216"/>
    </location>
</feature>
<reference evidence="2" key="1">
    <citation type="submission" date="2023-10" db="EMBL/GenBank/DDBJ databases">
        <authorList>
            <person name="Chen Y."/>
            <person name="Shah S."/>
            <person name="Dougan E. K."/>
            <person name="Thang M."/>
            <person name="Chan C."/>
        </authorList>
    </citation>
    <scope>NUCLEOTIDE SEQUENCE [LARGE SCALE GENOMIC DNA]</scope>
</reference>
<sequence>MAGAQRARLQEASWTSVLDPHRDPLAACLCRPACCRAVWPARPFGVRPTPRTARLAAGQGGDTSWGAPRHQPCEKVPLEGGEVEEDGWEQKRRRRQGRKGGRAGEEGLARWQGRRGPFKKLRPAGRYNRSERRAGNPALEKKRERTARGGADMGEEDRWEEMWGGRDQTGRRTGRMTAPEFWAGRRLVRGLRPRAGRRRARAPAAGPSGSARPRPR</sequence>
<feature type="compositionally biased region" description="Basic residues" evidence="1">
    <location>
        <begin position="91"/>
        <end position="101"/>
    </location>
</feature>
<accession>A0ABN9RRL5</accession>
<dbReference type="EMBL" id="CAUYUJ010007691">
    <property type="protein sequence ID" value="CAK0821681.1"/>
    <property type="molecule type" value="Genomic_DNA"/>
</dbReference>
<organism evidence="2 3">
    <name type="scientific">Prorocentrum cordatum</name>
    <dbReference type="NCBI Taxonomy" id="2364126"/>
    <lineage>
        <taxon>Eukaryota</taxon>
        <taxon>Sar</taxon>
        <taxon>Alveolata</taxon>
        <taxon>Dinophyceae</taxon>
        <taxon>Prorocentrales</taxon>
        <taxon>Prorocentraceae</taxon>
        <taxon>Prorocentrum</taxon>
    </lineage>
</organism>
<evidence type="ECO:0000256" key="1">
    <source>
        <dbReference type="SAM" id="MobiDB-lite"/>
    </source>
</evidence>
<keyword evidence="3" id="KW-1185">Reference proteome</keyword>
<feature type="compositionally biased region" description="Basic residues" evidence="1">
    <location>
        <begin position="186"/>
        <end position="201"/>
    </location>
</feature>
<evidence type="ECO:0000313" key="2">
    <source>
        <dbReference type="EMBL" id="CAK0821681.1"/>
    </source>
</evidence>
<protein>
    <submittedName>
        <fullName evidence="2">Uncharacterized protein</fullName>
    </submittedName>
</protein>
<feature type="compositionally biased region" description="Basic and acidic residues" evidence="1">
    <location>
        <begin position="160"/>
        <end position="170"/>
    </location>
</feature>
<feature type="compositionally biased region" description="Basic and acidic residues" evidence="1">
    <location>
        <begin position="128"/>
        <end position="147"/>
    </location>
</feature>
<feature type="compositionally biased region" description="Basic residues" evidence="1">
    <location>
        <begin position="112"/>
        <end position="123"/>
    </location>
</feature>
<dbReference type="Proteomes" id="UP001189429">
    <property type="component" value="Unassembled WGS sequence"/>
</dbReference>
<comment type="caution">
    <text evidence="2">The sequence shown here is derived from an EMBL/GenBank/DDBJ whole genome shotgun (WGS) entry which is preliminary data.</text>
</comment>
<feature type="region of interest" description="Disordered" evidence="1">
    <location>
        <begin position="48"/>
        <end position="216"/>
    </location>
</feature>
<name>A0ABN9RRL5_9DINO</name>
<evidence type="ECO:0000313" key="3">
    <source>
        <dbReference type="Proteomes" id="UP001189429"/>
    </source>
</evidence>
<gene>
    <name evidence="2" type="ORF">PCOR1329_LOCUS22887</name>
</gene>
<proteinExistence type="predicted"/>